<dbReference type="GO" id="GO:0050560">
    <property type="term" value="F:aspartate-tRNA(Asn) ligase activity"/>
    <property type="evidence" value="ECO:0007669"/>
    <property type="project" value="UniProtKB-EC"/>
</dbReference>
<dbReference type="CDD" id="cd00777">
    <property type="entry name" value="AspRS_core"/>
    <property type="match status" value="1"/>
</dbReference>
<dbReference type="InterPro" id="IPR012340">
    <property type="entry name" value="NA-bd_OB-fold"/>
</dbReference>
<evidence type="ECO:0000256" key="1">
    <source>
        <dbReference type="ARBA" id="ARBA00006303"/>
    </source>
</evidence>
<dbReference type="PANTHER" id="PTHR22594">
    <property type="entry name" value="ASPARTYL/LYSYL-TRNA SYNTHETASE"/>
    <property type="match status" value="1"/>
</dbReference>
<evidence type="ECO:0000256" key="5">
    <source>
        <dbReference type="ARBA" id="ARBA00022917"/>
    </source>
</evidence>
<dbReference type="Pfam" id="PF01336">
    <property type="entry name" value="tRNA_anti-codon"/>
    <property type="match status" value="1"/>
</dbReference>
<dbReference type="InterPro" id="IPR004364">
    <property type="entry name" value="Aa-tRNA-synt_II"/>
</dbReference>
<feature type="binding site" evidence="7">
    <location>
        <position position="455"/>
    </location>
    <ligand>
        <name>L-aspartate</name>
        <dbReference type="ChEBI" id="CHEBI:29991"/>
    </ligand>
</feature>
<dbReference type="Gene3D" id="2.40.50.140">
    <property type="entry name" value="Nucleic acid-binding proteins"/>
    <property type="match status" value="1"/>
</dbReference>
<dbReference type="AlphaFoldDB" id="A0A4Q7DGZ2"/>
<comment type="catalytic activity">
    <reaction evidence="7">
        <text>tRNA(Asx) + L-aspartate + ATP = L-aspartyl-tRNA(Asx) + AMP + diphosphate</text>
        <dbReference type="Rhea" id="RHEA:18349"/>
        <dbReference type="Rhea" id="RHEA-COMP:9710"/>
        <dbReference type="Rhea" id="RHEA-COMP:9711"/>
        <dbReference type="ChEBI" id="CHEBI:29991"/>
        <dbReference type="ChEBI" id="CHEBI:30616"/>
        <dbReference type="ChEBI" id="CHEBI:33019"/>
        <dbReference type="ChEBI" id="CHEBI:78442"/>
        <dbReference type="ChEBI" id="CHEBI:78516"/>
        <dbReference type="ChEBI" id="CHEBI:456215"/>
        <dbReference type="EC" id="6.1.1.23"/>
    </reaction>
</comment>
<keyword evidence="2 7" id="KW-0436">Ligase</keyword>
<evidence type="ECO:0000256" key="4">
    <source>
        <dbReference type="ARBA" id="ARBA00022840"/>
    </source>
</evidence>
<dbReference type="Gene3D" id="3.30.1360.30">
    <property type="entry name" value="GAD-like domain"/>
    <property type="match status" value="1"/>
</dbReference>
<feature type="region of interest" description="Aspartate" evidence="7">
    <location>
        <begin position="203"/>
        <end position="206"/>
    </location>
</feature>
<accession>A0A4Q7DGZ2</accession>
<keyword evidence="7" id="KW-0963">Cytoplasm</keyword>
<dbReference type="Proteomes" id="UP000293550">
    <property type="component" value="Unassembled WGS sequence"/>
</dbReference>
<organism evidence="9 10">
    <name type="scientific">Candidatus Finniella inopinata</name>
    <dbReference type="NCBI Taxonomy" id="1696036"/>
    <lineage>
        <taxon>Bacteria</taxon>
        <taxon>Pseudomonadati</taxon>
        <taxon>Pseudomonadota</taxon>
        <taxon>Alphaproteobacteria</taxon>
        <taxon>Holosporales</taxon>
        <taxon>Candidatus Paracaedibacteraceae</taxon>
        <taxon>Candidatus Finniella</taxon>
    </lineage>
</organism>
<dbReference type="SUPFAM" id="SSF55261">
    <property type="entry name" value="GAD domain-like"/>
    <property type="match status" value="1"/>
</dbReference>
<comment type="caution">
    <text evidence="7">Lacks conserved residue(s) required for the propagation of feature annotation.</text>
</comment>
<keyword evidence="6 7" id="KW-0030">Aminoacyl-tRNA synthetase</keyword>
<feature type="binding site" evidence="7">
    <location>
        <begin position="225"/>
        <end position="227"/>
    </location>
    <ligand>
        <name>ATP</name>
        <dbReference type="ChEBI" id="CHEBI:30616"/>
    </ligand>
</feature>
<evidence type="ECO:0000256" key="7">
    <source>
        <dbReference type="HAMAP-Rule" id="MF_00044"/>
    </source>
</evidence>
<dbReference type="Gene3D" id="3.30.930.10">
    <property type="entry name" value="Bira Bifunctional Protein, Domain 2"/>
    <property type="match status" value="1"/>
</dbReference>
<evidence type="ECO:0000256" key="2">
    <source>
        <dbReference type="ARBA" id="ARBA00022598"/>
    </source>
</evidence>
<feature type="binding site" evidence="7">
    <location>
        <position position="489"/>
    </location>
    <ligand>
        <name>ATP</name>
        <dbReference type="ChEBI" id="CHEBI:30616"/>
    </ligand>
</feature>
<dbReference type="InterPro" id="IPR047090">
    <property type="entry name" value="AspRS_core"/>
</dbReference>
<dbReference type="GO" id="GO:0003676">
    <property type="term" value="F:nucleic acid binding"/>
    <property type="evidence" value="ECO:0007669"/>
    <property type="project" value="InterPro"/>
</dbReference>
<dbReference type="InterPro" id="IPR029351">
    <property type="entry name" value="GAD_dom"/>
</dbReference>
<dbReference type="NCBIfam" id="TIGR00459">
    <property type="entry name" value="aspS_bact"/>
    <property type="match status" value="1"/>
</dbReference>
<dbReference type="RefSeq" id="WP_130153933.1">
    <property type="nucleotide sequence ID" value="NZ_SCFB01000005.1"/>
</dbReference>
<name>A0A4Q7DGZ2_9PROT</name>
<gene>
    <name evidence="7 9" type="primary">aspS</name>
    <name evidence="9" type="ORF">EQU50_04395</name>
</gene>
<evidence type="ECO:0000313" key="10">
    <source>
        <dbReference type="Proteomes" id="UP000293550"/>
    </source>
</evidence>
<dbReference type="Pfam" id="PF00152">
    <property type="entry name" value="tRNA-synt_2"/>
    <property type="match status" value="1"/>
</dbReference>
<dbReference type="HAMAP" id="MF_00044">
    <property type="entry name" value="Asp_tRNA_synth_type1"/>
    <property type="match status" value="1"/>
</dbReference>
<reference evidence="9 10" key="1">
    <citation type="submission" date="2018-10" db="EMBL/GenBank/DDBJ databases">
        <title>An updated phylogeny of the Alphaproteobacteria reveals that the parasitic Rickettsiales and Holosporales have independent origins.</title>
        <authorList>
            <person name="Munoz-Gomez S.A."/>
            <person name="Hess S."/>
            <person name="Burger G."/>
            <person name="Lang B.F."/>
            <person name="Susko E."/>
            <person name="Slamovits C.H."/>
            <person name="Roger A.J."/>
        </authorList>
    </citation>
    <scope>NUCLEOTIDE SEQUENCE [LARGE SCALE GENOMIC DNA]</scope>
    <source>
        <strain evidence="9">HOLO01</strain>
    </source>
</reference>
<comment type="similarity">
    <text evidence="1 7">Belongs to the class-II aminoacyl-tRNA synthetase family. Type 1 subfamily.</text>
</comment>
<feature type="binding site" evidence="7">
    <location>
        <position position="496"/>
    </location>
    <ligand>
        <name>L-aspartate</name>
        <dbReference type="ChEBI" id="CHEBI:29991"/>
    </ligand>
</feature>
<dbReference type="EC" id="6.1.1.23" evidence="7"/>
<dbReference type="InterPro" id="IPR047089">
    <property type="entry name" value="Asp-tRNA-ligase_1_N"/>
</dbReference>
<dbReference type="EMBL" id="SCFB01000005">
    <property type="protein sequence ID" value="RZI46181.1"/>
    <property type="molecule type" value="Genomic_DNA"/>
</dbReference>
<keyword evidence="4 7" id="KW-0067">ATP-binding</keyword>
<dbReference type="GO" id="GO:0006422">
    <property type="term" value="P:aspartyl-tRNA aminoacylation"/>
    <property type="evidence" value="ECO:0007669"/>
    <property type="project" value="UniProtKB-UniRule"/>
</dbReference>
<keyword evidence="5 7" id="KW-0648">Protein biosynthesis</keyword>
<dbReference type="PRINTS" id="PR01042">
    <property type="entry name" value="TRNASYNTHASP"/>
</dbReference>
<dbReference type="InterPro" id="IPR006195">
    <property type="entry name" value="aa-tRNA-synth_II"/>
</dbReference>
<proteinExistence type="inferred from homology"/>
<keyword evidence="10" id="KW-1185">Reference proteome</keyword>
<dbReference type="SUPFAM" id="SSF55681">
    <property type="entry name" value="Class II aaRS and biotin synthetases"/>
    <property type="match status" value="1"/>
</dbReference>
<feature type="binding site" evidence="7">
    <location>
        <position position="225"/>
    </location>
    <ligand>
        <name>L-aspartate</name>
        <dbReference type="ChEBI" id="CHEBI:29991"/>
    </ligand>
</feature>
<evidence type="ECO:0000313" key="9">
    <source>
        <dbReference type="EMBL" id="RZI46181.1"/>
    </source>
</evidence>
<dbReference type="GO" id="GO:0005737">
    <property type="term" value="C:cytoplasm"/>
    <property type="evidence" value="ECO:0007669"/>
    <property type="project" value="UniProtKB-SubCell"/>
</dbReference>
<comment type="subunit">
    <text evidence="7">Homodimer.</text>
</comment>
<dbReference type="InterPro" id="IPR004365">
    <property type="entry name" value="NA-bd_OB_tRNA"/>
</dbReference>
<dbReference type="Pfam" id="PF02938">
    <property type="entry name" value="GAD"/>
    <property type="match status" value="1"/>
</dbReference>
<evidence type="ECO:0000259" key="8">
    <source>
        <dbReference type="PROSITE" id="PS50862"/>
    </source>
</evidence>
<feature type="domain" description="Aminoacyl-transfer RNA synthetases class-II family profile" evidence="8">
    <location>
        <begin position="148"/>
        <end position="575"/>
    </location>
</feature>
<feature type="binding site" evidence="7">
    <location>
        <begin position="541"/>
        <end position="544"/>
    </location>
    <ligand>
        <name>ATP</name>
        <dbReference type="ChEBI" id="CHEBI:30616"/>
    </ligand>
</feature>
<dbReference type="GO" id="GO:0005524">
    <property type="term" value="F:ATP binding"/>
    <property type="evidence" value="ECO:0007669"/>
    <property type="project" value="UniProtKB-UniRule"/>
</dbReference>
<comment type="subcellular location">
    <subcellularLocation>
        <location evidence="7">Cytoplasm</location>
    </subcellularLocation>
</comment>
<dbReference type="InterPro" id="IPR004115">
    <property type="entry name" value="GAD-like_sf"/>
</dbReference>
<comment type="caution">
    <text evidence="9">The sequence shown here is derived from an EMBL/GenBank/DDBJ whole genome shotgun (WGS) entry which is preliminary data.</text>
</comment>
<dbReference type="NCBIfam" id="NF001750">
    <property type="entry name" value="PRK00476.1"/>
    <property type="match status" value="1"/>
</dbReference>
<feature type="site" description="Important for tRNA non-discrimination" evidence="7">
    <location>
        <position position="37"/>
    </location>
</feature>
<dbReference type="CDD" id="cd04317">
    <property type="entry name" value="EcAspRS_like_N"/>
    <property type="match status" value="1"/>
</dbReference>
<dbReference type="PROSITE" id="PS50862">
    <property type="entry name" value="AA_TRNA_LIGASE_II"/>
    <property type="match status" value="1"/>
</dbReference>
<protein>
    <recommendedName>
        <fullName evidence="7">Aspartate--tRNA(Asp/Asn) ligase</fullName>
        <ecNumber evidence="7">6.1.1.23</ecNumber>
    </recommendedName>
    <alternativeName>
        <fullName evidence="7">Aspartyl-tRNA synthetase</fullName>
        <shortName evidence="7">AspRS</shortName>
    </alternativeName>
    <alternativeName>
        <fullName evidence="7">Non-discriminating aspartyl-tRNA synthetase</fullName>
        <shortName evidence="7">ND-AspRS</shortName>
    </alternativeName>
</protein>
<dbReference type="InterPro" id="IPR004524">
    <property type="entry name" value="Asp-tRNA-ligase_1"/>
</dbReference>
<comment type="function">
    <text evidence="7">Aspartyl-tRNA synthetase with relaxed tRNA specificity since it is able to aspartylate not only its cognate tRNA(Asp) but also tRNA(Asn). Reaction proceeds in two steps: L-aspartate is first activated by ATP to form Asp-AMP and then transferred to the acceptor end of tRNA(Asp/Asn).</text>
</comment>
<evidence type="ECO:0000256" key="6">
    <source>
        <dbReference type="ARBA" id="ARBA00023146"/>
    </source>
</evidence>
<dbReference type="OrthoDB" id="9802326at2"/>
<feature type="binding site" evidence="7">
    <location>
        <position position="179"/>
    </location>
    <ligand>
        <name>L-aspartate</name>
        <dbReference type="ChEBI" id="CHEBI:29991"/>
    </ligand>
</feature>
<dbReference type="PANTHER" id="PTHR22594:SF5">
    <property type="entry name" value="ASPARTATE--TRNA LIGASE, MITOCHONDRIAL"/>
    <property type="match status" value="1"/>
</dbReference>
<keyword evidence="3 7" id="KW-0547">Nucleotide-binding</keyword>
<dbReference type="InterPro" id="IPR045864">
    <property type="entry name" value="aa-tRNA-synth_II/BPL/LPL"/>
</dbReference>
<dbReference type="InterPro" id="IPR002312">
    <property type="entry name" value="Asp/Asn-tRNA-synth_IIb"/>
</dbReference>
<evidence type="ECO:0000256" key="3">
    <source>
        <dbReference type="ARBA" id="ARBA00022741"/>
    </source>
</evidence>
<dbReference type="GO" id="GO:0004815">
    <property type="term" value="F:aspartate-tRNA ligase activity"/>
    <property type="evidence" value="ECO:0007669"/>
    <property type="project" value="UniProtKB-UniRule"/>
</dbReference>
<sequence length="603" mass="67339">MSLKSAPYRTHTCGELRQMHIGETVKLSGWVHRKRDHGDLVFIDLRDHYGLTQCVIEQGRDGFKIAETLRNESVITVTGVVRARGPEAVNDKMPTGDIEIQLDTVFVQSFVESLPLQVNSHAEFPEETRLSYRFLDLRREKLHQNIILRSQIISSIRRRMIDQGFMEFQTPILTSSSPEGARDFLVPSRIHPGHFYALPQAPQQFKQLLMVAGFDRYFQIAPCFRDEDARADRSPGEFYQLDFEMSFATQEDVFAAIEPVLTGVFNEFANGRAISSYPYPRITFHDAMLKYGCDKPDLRNPILISDVSEIFRDSDFGVFAKAVEKGGVVRAIPAPNASKQPRSFFEKLNNWAQGLGLPGLGYIVFEGQDAKGPIAKFLNAEQLQALKQAAGLGDGDAVFFVCDKADKAAKVAGQARTRIGQDLDLIEQNTFKFCWVVDFPMYELNEETGKIDFSHNPFSMPQGGLHALENQDPLTIKAYQYDIVCNGIELSSGAIRNHLPEVMYKAFDIVGYDKADVEAKFGGLLNAFKYGAPPHGGCAPGIDRIVMLLADEPNLREIIAFPLNQQAQDLLMGAPSAVDPERLKEVHLQIKMPLKATEKAAGG</sequence>
<dbReference type="SUPFAM" id="SSF50249">
    <property type="entry name" value="Nucleic acid-binding proteins"/>
    <property type="match status" value="1"/>
</dbReference>